<comment type="caution">
    <text evidence="2">The sequence shown here is derived from an EMBL/GenBank/DDBJ whole genome shotgun (WGS) entry which is preliminary data.</text>
</comment>
<protein>
    <submittedName>
        <fullName evidence="2">Uncharacterized protein</fullName>
    </submittedName>
</protein>
<evidence type="ECO:0000256" key="1">
    <source>
        <dbReference type="SAM" id="MobiDB-lite"/>
    </source>
</evidence>
<proteinExistence type="predicted"/>
<dbReference type="Proteomes" id="UP000193884">
    <property type="component" value="Unassembled WGS sequence"/>
</dbReference>
<feature type="region of interest" description="Disordered" evidence="1">
    <location>
        <begin position="1"/>
        <end position="26"/>
    </location>
</feature>
<evidence type="ECO:0000313" key="3">
    <source>
        <dbReference type="Proteomes" id="UP000193884"/>
    </source>
</evidence>
<evidence type="ECO:0000313" key="2">
    <source>
        <dbReference type="EMBL" id="OSJ35422.1"/>
    </source>
</evidence>
<reference evidence="2 3" key="1">
    <citation type="submission" date="2017-03" db="EMBL/GenBank/DDBJ databases">
        <title>Whole genome sequences of fourteen strains of Bradyrhizobium canariense and one strain of Bradyrhizobium japonicum isolated from Lupinus (Papilionoideae: Genisteae) species in Algeria.</title>
        <authorList>
            <person name="Crovadore J."/>
            <person name="Chekireb D."/>
            <person name="Brachmann A."/>
            <person name="Chablais R."/>
            <person name="Cochard B."/>
            <person name="Lefort F."/>
        </authorList>
    </citation>
    <scope>NUCLEOTIDE SEQUENCE [LARGE SCALE GENOMIC DNA]</scope>
    <source>
        <strain evidence="2 3">UBMAN05</strain>
    </source>
</reference>
<organism evidence="2 3">
    <name type="scientific">Bradyrhizobium canariense</name>
    <dbReference type="NCBI Taxonomy" id="255045"/>
    <lineage>
        <taxon>Bacteria</taxon>
        <taxon>Pseudomonadati</taxon>
        <taxon>Pseudomonadota</taxon>
        <taxon>Alphaproteobacteria</taxon>
        <taxon>Hyphomicrobiales</taxon>
        <taxon>Nitrobacteraceae</taxon>
        <taxon>Bradyrhizobium</taxon>
    </lineage>
</organism>
<sequence length="71" mass="8028">MKQPTSPSPSAGEEGRKPPSRSDEARRVVEEYAKDLAEIIKRLRDEPSLTGITRTMARGDDWLICAFKRLI</sequence>
<accession>A0ABX3XB24</accession>
<dbReference type="RefSeq" id="WP_085383284.1">
    <property type="nucleotide sequence ID" value="NZ_NAFJ01000088.1"/>
</dbReference>
<name>A0ABX3XB24_9BRAD</name>
<gene>
    <name evidence="2" type="ORF">BST63_02005</name>
</gene>
<keyword evidence="3" id="KW-1185">Reference proteome</keyword>
<dbReference type="EMBL" id="NAFK01000109">
    <property type="protein sequence ID" value="OSJ35422.1"/>
    <property type="molecule type" value="Genomic_DNA"/>
</dbReference>
<feature type="compositionally biased region" description="Basic and acidic residues" evidence="1">
    <location>
        <begin position="13"/>
        <end position="26"/>
    </location>
</feature>